<accession>A0A183CKT4</accession>
<keyword evidence="2" id="KW-1185">Reference proteome</keyword>
<evidence type="ECO:0000313" key="3">
    <source>
        <dbReference type="WBParaSite" id="GPLIN_001349000"/>
    </source>
</evidence>
<dbReference type="AlphaFoldDB" id="A0A183CKT4"/>
<dbReference type="Gene3D" id="2.60.210.10">
    <property type="entry name" value="Apoptosis, Tumor Necrosis Factor Receptor Associated Protein 2, Chain A"/>
    <property type="match status" value="1"/>
</dbReference>
<proteinExistence type="predicted"/>
<sequence length="158" mass="18150">MFRMPNFKEFSEGPGPKEVFSAPVVYINGFPWRMRIEHSDAYVGIYLQCDGDETDVAWSCRAAFQCGIVSCKKSGECLMTERDLDRFHIYTANCRSWGHRHFVKIEELMDPKNGFYDEKENAVTFKAEVITEEGVPGVRLEDPLRVNGEVVYVNKHVS</sequence>
<feature type="domain" description="MATH" evidence="1">
    <location>
        <begin position="2"/>
        <end position="108"/>
    </location>
</feature>
<protein>
    <submittedName>
        <fullName evidence="3">MATH domain-containing protein</fullName>
    </submittedName>
</protein>
<name>A0A183CKT4_GLOPA</name>
<reference evidence="2" key="2">
    <citation type="submission" date="2014-05" db="EMBL/GenBank/DDBJ databases">
        <title>The genome and life-stage specific transcriptomes of Globodera pallida elucidate key aspects of plant parasitism by a cyst nematode.</title>
        <authorList>
            <person name="Cotton J.A."/>
            <person name="Lilley C.J."/>
            <person name="Jones L.M."/>
            <person name="Kikuchi T."/>
            <person name="Reid A.J."/>
            <person name="Thorpe P."/>
            <person name="Tsai I.J."/>
            <person name="Beasley H."/>
            <person name="Blok V."/>
            <person name="Cock P.J.A."/>
            <person name="Van den Akker S.E."/>
            <person name="Holroyd N."/>
            <person name="Hunt M."/>
            <person name="Mantelin S."/>
            <person name="Naghra H."/>
            <person name="Pain A."/>
            <person name="Palomares-Rius J.E."/>
            <person name="Zarowiecki M."/>
            <person name="Berriman M."/>
            <person name="Jones J.T."/>
            <person name="Urwin P.E."/>
        </authorList>
    </citation>
    <scope>NUCLEOTIDE SEQUENCE [LARGE SCALE GENOMIC DNA]</scope>
    <source>
        <strain evidence="2">Lindley</strain>
    </source>
</reference>
<reference evidence="3" key="3">
    <citation type="submission" date="2016-06" db="UniProtKB">
        <authorList>
            <consortium name="WormBaseParasite"/>
        </authorList>
    </citation>
    <scope>IDENTIFICATION</scope>
</reference>
<dbReference type="CDD" id="cd00121">
    <property type="entry name" value="MATH"/>
    <property type="match status" value="1"/>
</dbReference>
<evidence type="ECO:0000313" key="2">
    <source>
        <dbReference type="Proteomes" id="UP000050741"/>
    </source>
</evidence>
<organism evidence="2 3">
    <name type="scientific">Globodera pallida</name>
    <name type="common">Potato cyst nematode worm</name>
    <name type="synonym">Heterodera pallida</name>
    <dbReference type="NCBI Taxonomy" id="36090"/>
    <lineage>
        <taxon>Eukaryota</taxon>
        <taxon>Metazoa</taxon>
        <taxon>Ecdysozoa</taxon>
        <taxon>Nematoda</taxon>
        <taxon>Chromadorea</taxon>
        <taxon>Rhabditida</taxon>
        <taxon>Tylenchina</taxon>
        <taxon>Tylenchomorpha</taxon>
        <taxon>Tylenchoidea</taxon>
        <taxon>Heteroderidae</taxon>
        <taxon>Heteroderinae</taxon>
        <taxon>Globodera</taxon>
    </lineage>
</organism>
<dbReference type="WBParaSite" id="GPLIN_001349000">
    <property type="protein sequence ID" value="GPLIN_001349000"/>
    <property type="gene ID" value="GPLIN_001349000"/>
</dbReference>
<dbReference type="InterPro" id="IPR002083">
    <property type="entry name" value="MATH/TRAF_dom"/>
</dbReference>
<dbReference type="Proteomes" id="UP000050741">
    <property type="component" value="Unassembled WGS sequence"/>
</dbReference>
<dbReference type="InterPro" id="IPR008974">
    <property type="entry name" value="TRAF-like"/>
</dbReference>
<reference evidence="2" key="1">
    <citation type="submission" date="2013-12" db="EMBL/GenBank/DDBJ databases">
        <authorList>
            <person name="Aslett M."/>
        </authorList>
    </citation>
    <scope>NUCLEOTIDE SEQUENCE [LARGE SCALE GENOMIC DNA]</scope>
    <source>
        <strain evidence="2">Lindley</strain>
    </source>
</reference>
<dbReference type="Pfam" id="PF22486">
    <property type="entry name" value="MATH_2"/>
    <property type="match status" value="1"/>
</dbReference>
<dbReference type="SMART" id="SM00061">
    <property type="entry name" value="MATH"/>
    <property type="match status" value="1"/>
</dbReference>
<dbReference type="SUPFAM" id="SSF49599">
    <property type="entry name" value="TRAF domain-like"/>
    <property type="match status" value="1"/>
</dbReference>
<evidence type="ECO:0000259" key="1">
    <source>
        <dbReference type="SMART" id="SM00061"/>
    </source>
</evidence>